<dbReference type="EMBL" id="BGZK01000133">
    <property type="protein sequence ID" value="GBP21820.1"/>
    <property type="molecule type" value="Genomic_DNA"/>
</dbReference>
<evidence type="ECO:0000313" key="1">
    <source>
        <dbReference type="EMBL" id="GBP21820.1"/>
    </source>
</evidence>
<proteinExistence type="predicted"/>
<keyword evidence="2" id="KW-1185">Reference proteome</keyword>
<protein>
    <submittedName>
        <fullName evidence="1">Uncharacterized protein</fullName>
    </submittedName>
</protein>
<name>A0A4C1U6B7_EUMVA</name>
<gene>
    <name evidence="1" type="ORF">EVAR_6792_1</name>
</gene>
<sequence>MTGVGNLRLASHMRLFGSTYTRFSPQHPSLATRVVTVVIPSEALEYDTRAVVFGCFYVGFDSLSTQDSLASAPVRWL</sequence>
<organism evidence="1 2">
    <name type="scientific">Eumeta variegata</name>
    <name type="common">Bagworm moth</name>
    <name type="synonym">Eumeta japonica</name>
    <dbReference type="NCBI Taxonomy" id="151549"/>
    <lineage>
        <taxon>Eukaryota</taxon>
        <taxon>Metazoa</taxon>
        <taxon>Ecdysozoa</taxon>
        <taxon>Arthropoda</taxon>
        <taxon>Hexapoda</taxon>
        <taxon>Insecta</taxon>
        <taxon>Pterygota</taxon>
        <taxon>Neoptera</taxon>
        <taxon>Endopterygota</taxon>
        <taxon>Lepidoptera</taxon>
        <taxon>Glossata</taxon>
        <taxon>Ditrysia</taxon>
        <taxon>Tineoidea</taxon>
        <taxon>Psychidae</taxon>
        <taxon>Oiketicinae</taxon>
        <taxon>Eumeta</taxon>
    </lineage>
</organism>
<accession>A0A4C1U6B7</accession>
<comment type="caution">
    <text evidence="1">The sequence shown here is derived from an EMBL/GenBank/DDBJ whole genome shotgun (WGS) entry which is preliminary data.</text>
</comment>
<dbReference type="Proteomes" id="UP000299102">
    <property type="component" value="Unassembled WGS sequence"/>
</dbReference>
<evidence type="ECO:0000313" key="2">
    <source>
        <dbReference type="Proteomes" id="UP000299102"/>
    </source>
</evidence>
<dbReference type="AlphaFoldDB" id="A0A4C1U6B7"/>
<reference evidence="1 2" key="1">
    <citation type="journal article" date="2019" name="Commun. Biol.">
        <title>The bagworm genome reveals a unique fibroin gene that provides high tensile strength.</title>
        <authorList>
            <person name="Kono N."/>
            <person name="Nakamura H."/>
            <person name="Ohtoshi R."/>
            <person name="Tomita M."/>
            <person name="Numata K."/>
            <person name="Arakawa K."/>
        </authorList>
    </citation>
    <scope>NUCLEOTIDE SEQUENCE [LARGE SCALE GENOMIC DNA]</scope>
</reference>